<proteinExistence type="predicted"/>
<feature type="region of interest" description="Disordered" evidence="1">
    <location>
        <begin position="217"/>
        <end position="244"/>
    </location>
</feature>
<feature type="region of interest" description="Disordered" evidence="1">
    <location>
        <begin position="27"/>
        <end position="51"/>
    </location>
</feature>
<feature type="compositionally biased region" description="Low complexity" evidence="1">
    <location>
        <begin position="33"/>
        <end position="51"/>
    </location>
</feature>
<evidence type="ECO:0000313" key="3">
    <source>
        <dbReference type="Proteomes" id="UP000244722"/>
    </source>
</evidence>
<organism evidence="2 3">
    <name type="scientific">Tuber borchii</name>
    <name type="common">White truffle</name>
    <dbReference type="NCBI Taxonomy" id="42251"/>
    <lineage>
        <taxon>Eukaryota</taxon>
        <taxon>Fungi</taxon>
        <taxon>Dikarya</taxon>
        <taxon>Ascomycota</taxon>
        <taxon>Pezizomycotina</taxon>
        <taxon>Pezizomycetes</taxon>
        <taxon>Pezizales</taxon>
        <taxon>Tuberaceae</taxon>
        <taxon>Tuber</taxon>
    </lineage>
</organism>
<accession>A0A2T7A013</accession>
<dbReference type="OrthoDB" id="5409589at2759"/>
<keyword evidence="3" id="KW-1185">Reference proteome</keyword>
<evidence type="ECO:0000313" key="2">
    <source>
        <dbReference type="EMBL" id="PUU81064.1"/>
    </source>
</evidence>
<dbReference type="AlphaFoldDB" id="A0A2T7A013"/>
<gene>
    <name evidence="2" type="ORF">B9Z19DRAFT_1077941</name>
</gene>
<reference evidence="2 3" key="1">
    <citation type="submission" date="2017-04" db="EMBL/GenBank/DDBJ databases">
        <title>Draft genome sequence of Tuber borchii Vittad., a whitish edible truffle.</title>
        <authorList>
            <consortium name="DOE Joint Genome Institute"/>
            <person name="Murat C."/>
            <person name="Kuo A."/>
            <person name="Barry K.W."/>
            <person name="Clum A."/>
            <person name="Dockter R.B."/>
            <person name="Fauchery L."/>
            <person name="Iotti M."/>
            <person name="Kohler A."/>
            <person name="Labutti K."/>
            <person name="Lindquist E.A."/>
            <person name="Lipzen A."/>
            <person name="Ohm R.A."/>
            <person name="Wang M."/>
            <person name="Grigoriev I.V."/>
            <person name="Zambonelli A."/>
            <person name="Martin F.M."/>
        </authorList>
    </citation>
    <scope>NUCLEOTIDE SEQUENCE [LARGE SCALE GENOMIC DNA]</scope>
    <source>
        <strain evidence="2 3">Tbo3840</strain>
    </source>
</reference>
<dbReference type="STRING" id="42251.A0A2T7A013"/>
<evidence type="ECO:0000256" key="1">
    <source>
        <dbReference type="SAM" id="MobiDB-lite"/>
    </source>
</evidence>
<protein>
    <submittedName>
        <fullName evidence="2">Uncharacterized protein</fullName>
    </submittedName>
</protein>
<feature type="compositionally biased region" description="Low complexity" evidence="1">
    <location>
        <begin position="63"/>
        <end position="76"/>
    </location>
</feature>
<dbReference type="EMBL" id="NESQ01000051">
    <property type="protein sequence ID" value="PUU81064.1"/>
    <property type="molecule type" value="Genomic_DNA"/>
</dbReference>
<dbReference type="Proteomes" id="UP000244722">
    <property type="component" value="Unassembled WGS sequence"/>
</dbReference>
<feature type="region of interest" description="Disordered" evidence="1">
    <location>
        <begin position="59"/>
        <end position="78"/>
    </location>
</feature>
<comment type="caution">
    <text evidence="2">The sequence shown here is derived from an EMBL/GenBank/DDBJ whole genome shotgun (WGS) entry which is preliminary data.</text>
</comment>
<sequence>MASLLPFGGRPFLIPLSMFYPRRTPSSENQYALSTSSPLSPHSTSLPPLETPAAITNSHYYRPLSPSTDSPTGTSPQFRVQSLLDTDSLLCHPTPVTMVRLSTSGDFDFEPGKKEWSLRVAEGTVKINEWLREVEGWNREWRRTYRESKDVGDGYLPPADRAGKRRKTGMGSIREEEEGAMLDGSKPVRWRLFSEDNGTGGSGGTIFKDDTPEVRALEAPKPQRNPPGLRRDGKPLTPYHSKMQRQRVAEVENGGRSELGQILVNLVEGMGAKGGRRRRRVIKMANLKRARNIGGA</sequence>
<name>A0A2T7A013_TUBBO</name>